<keyword evidence="1" id="KW-1133">Transmembrane helix</keyword>
<protein>
    <submittedName>
        <fullName evidence="2">Uncharacterized protein</fullName>
    </submittedName>
</protein>
<evidence type="ECO:0000313" key="3">
    <source>
        <dbReference type="Proteomes" id="UP001164390"/>
    </source>
</evidence>
<gene>
    <name evidence="2" type="ORF">L0C25_19140</name>
</gene>
<organism evidence="2 3">
    <name type="scientific">Solicola gregarius</name>
    <dbReference type="NCBI Taxonomy" id="2908642"/>
    <lineage>
        <taxon>Bacteria</taxon>
        <taxon>Bacillati</taxon>
        <taxon>Actinomycetota</taxon>
        <taxon>Actinomycetes</taxon>
        <taxon>Propionibacteriales</taxon>
        <taxon>Nocardioidaceae</taxon>
        <taxon>Solicola</taxon>
    </lineage>
</organism>
<keyword evidence="3" id="KW-1185">Reference proteome</keyword>
<dbReference type="RefSeq" id="WP_271633384.1">
    <property type="nucleotide sequence ID" value="NZ_CP094970.1"/>
</dbReference>
<feature type="transmembrane region" description="Helical" evidence="1">
    <location>
        <begin position="21"/>
        <end position="39"/>
    </location>
</feature>
<dbReference type="EMBL" id="CP094970">
    <property type="protein sequence ID" value="UYM04626.1"/>
    <property type="molecule type" value="Genomic_DNA"/>
</dbReference>
<reference evidence="2" key="1">
    <citation type="submission" date="2022-01" db="EMBL/GenBank/DDBJ databases">
        <title>Nocardioidaceae gen. sp. A5X3R13.</title>
        <authorList>
            <person name="Lopez Marin M.A."/>
            <person name="Uhlik O."/>
        </authorList>
    </citation>
    <scope>NUCLEOTIDE SEQUENCE</scope>
    <source>
        <strain evidence="2">A5X3R13</strain>
    </source>
</reference>
<evidence type="ECO:0000313" key="2">
    <source>
        <dbReference type="EMBL" id="UYM04626.1"/>
    </source>
</evidence>
<name>A0AA46TGE1_9ACTN</name>
<keyword evidence="1" id="KW-0472">Membrane</keyword>
<sequence>MRADAVGTGSVVVRKGYGVRFTLSVVASIALAVLVVPMLSAGLPWGFTAGAVALAIAAGIDAAFVLDRMLNAPAPAAATGGREALDLAA</sequence>
<proteinExistence type="predicted"/>
<evidence type="ECO:0000256" key="1">
    <source>
        <dbReference type="SAM" id="Phobius"/>
    </source>
</evidence>
<keyword evidence="1" id="KW-0812">Transmembrane</keyword>
<accession>A0AA46TGE1</accession>
<dbReference type="KEGG" id="sgrg:L0C25_19140"/>
<dbReference type="AlphaFoldDB" id="A0AA46TGE1"/>
<feature type="transmembrane region" description="Helical" evidence="1">
    <location>
        <begin position="45"/>
        <end position="66"/>
    </location>
</feature>
<dbReference type="Proteomes" id="UP001164390">
    <property type="component" value="Chromosome"/>
</dbReference>